<sequence>MELKLLLHVPQSDRFVPALKMAKNFLNACRSEEQPLVKIIVNFEGITVLKDFTPYTDLFNELLDLGGEVYFCENALKGFNIPFEAVPKGGKTVPAGIKALVELQQEGYAYVRA</sequence>
<dbReference type="InterPro" id="IPR003787">
    <property type="entry name" value="Sulphur_relay_DsrE/F-like"/>
</dbReference>
<protein>
    <submittedName>
        <fullName evidence="1">Uncharacterized protein</fullName>
    </submittedName>
</protein>
<dbReference type="PANTHER" id="PTHR37691">
    <property type="entry name" value="BLR3518 PROTEIN"/>
    <property type="match status" value="1"/>
</dbReference>
<evidence type="ECO:0000313" key="2">
    <source>
        <dbReference type="Proteomes" id="UP000028481"/>
    </source>
</evidence>
<dbReference type="EMBL" id="CP008796">
    <property type="protein sequence ID" value="AIH04018.1"/>
    <property type="molecule type" value="Genomic_DNA"/>
</dbReference>
<keyword evidence="2" id="KW-1185">Reference proteome</keyword>
<dbReference type="OrthoDB" id="6412948at2"/>
<dbReference type="Proteomes" id="UP000028481">
    <property type="component" value="Chromosome"/>
</dbReference>
<dbReference type="eggNOG" id="COG1416">
    <property type="taxonomic scope" value="Bacteria"/>
</dbReference>
<dbReference type="InterPro" id="IPR027396">
    <property type="entry name" value="DsrEFH-like"/>
</dbReference>
<dbReference type="Gene3D" id="3.40.1260.10">
    <property type="entry name" value="DsrEFH-like"/>
    <property type="match status" value="1"/>
</dbReference>
<dbReference type="PaxDb" id="289377-HL41_04110"/>
<dbReference type="PANTHER" id="PTHR37691:SF1">
    <property type="entry name" value="BLR3518 PROTEIN"/>
    <property type="match status" value="1"/>
</dbReference>
<dbReference type="AlphaFoldDB" id="A0A075WUD1"/>
<dbReference type="HOGENOM" id="CLU_127515_3_1_0"/>
<dbReference type="Pfam" id="PF02635">
    <property type="entry name" value="DsrE"/>
    <property type="match status" value="1"/>
</dbReference>
<accession>A0A075WUD1</accession>
<reference evidence="1 2" key="1">
    <citation type="journal article" date="2015" name="Genome Announc.">
        <title>Genome Sequence of a Sulfate-Reducing Thermophilic Bacterium, Thermodesulfobacterium commune DSM 2178T (Phylum Thermodesulfobacteria).</title>
        <authorList>
            <person name="Bhatnagar S."/>
            <person name="Badger J.H."/>
            <person name="Madupu R."/>
            <person name="Khouri H.M."/>
            <person name="O'Connor E.M."/>
            <person name="Robb F.T."/>
            <person name="Ward N.L."/>
            <person name="Eisen J.A."/>
        </authorList>
    </citation>
    <scope>NUCLEOTIDE SEQUENCE [LARGE SCALE GENOMIC DNA]</scope>
    <source>
        <strain evidence="1 2">DSM 2178</strain>
    </source>
</reference>
<gene>
    <name evidence="1" type="ORF">HL41_04110</name>
</gene>
<dbReference type="KEGG" id="tcm:HL41_04110"/>
<dbReference type="SUPFAM" id="SSF75169">
    <property type="entry name" value="DsrEFH-like"/>
    <property type="match status" value="1"/>
</dbReference>
<dbReference type="STRING" id="289377.HL41_04110"/>
<organism evidence="1 2">
    <name type="scientific">Thermodesulfobacterium commune DSM 2178</name>
    <dbReference type="NCBI Taxonomy" id="289377"/>
    <lineage>
        <taxon>Bacteria</taxon>
        <taxon>Pseudomonadati</taxon>
        <taxon>Thermodesulfobacteriota</taxon>
        <taxon>Thermodesulfobacteria</taxon>
        <taxon>Thermodesulfobacteriales</taxon>
        <taxon>Thermodesulfobacteriaceae</taxon>
        <taxon>Thermodesulfobacterium</taxon>
    </lineage>
</organism>
<evidence type="ECO:0000313" key="1">
    <source>
        <dbReference type="EMBL" id="AIH04018.1"/>
    </source>
</evidence>
<dbReference type="RefSeq" id="WP_038060920.1">
    <property type="nucleotide sequence ID" value="NZ_CP008796.1"/>
</dbReference>
<name>A0A075WUD1_9BACT</name>
<proteinExistence type="predicted"/>